<dbReference type="AlphaFoldDB" id="A0A2N0YYM8"/>
<comment type="caution">
    <text evidence="1">The sequence shown here is derived from an EMBL/GenBank/DDBJ whole genome shotgun (WGS) entry which is preliminary data.</text>
</comment>
<dbReference type="RefSeq" id="WP_101178418.1">
    <property type="nucleotide sequence ID" value="NZ_PISE01000043.1"/>
</dbReference>
<evidence type="ECO:0000313" key="1">
    <source>
        <dbReference type="EMBL" id="PKG22361.1"/>
    </source>
</evidence>
<dbReference type="EMBL" id="PISE01000043">
    <property type="protein sequence ID" value="PKG22361.1"/>
    <property type="molecule type" value="Genomic_DNA"/>
</dbReference>
<protein>
    <submittedName>
        <fullName evidence="1">Uncharacterized protein</fullName>
    </submittedName>
</protein>
<keyword evidence="2" id="KW-1185">Reference proteome</keyword>
<sequence length="259" mass="29103">MKKYNDTDFLTQDIELAKSKIKLIRNNLSSILTSENSRQLKVTLENALKTSAIISDWRNEKMSHGSMILPDEYSNDGTFWATYIANDNSTVEAPWEMQAYIPLVKFNIVDPNDIKKWKVLEVGSTFGGFTQSGRPPYEPNLVVLEDKVLIIFNSNEQSDATDIKLATIEFDKNTETFGNYNVSKLTYTSGGSQKTIDMTATNVSTAYRELGYILSSDLIDALVVNRIIKYNNYYYGAIASFNTANGLGFKGMVIRSLDV</sequence>
<name>A0A2N0YYM8_9BACI</name>
<evidence type="ECO:0000313" key="2">
    <source>
        <dbReference type="Proteomes" id="UP000233375"/>
    </source>
</evidence>
<reference evidence="1 2" key="1">
    <citation type="journal article" date="2003" name="Int. J. Syst. Evol. Microbiol.">
        <title>Bacillus nealsonii sp. nov., isolated from a spacecraft-assembly facility, whose spores are gamma-radiation resistant.</title>
        <authorList>
            <person name="Venkateswaran K."/>
            <person name="Kempf M."/>
            <person name="Chen F."/>
            <person name="Satomi M."/>
            <person name="Nicholson W."/>
            <person name="Kern R."/>
        </authorList>
    </citation>
    <scope>NUCLEOTIDE SEQUENCE [LARGE SCALE GENOMIC DNA]</scope>
    <source>
        <strain evidence="1 2">FO-92</strain>
    </source>
</reference>
<organism evidence="1 2">
    <name type="scientific">Niallia nealsonii</name>
    <dbReference type="NCBI Taxonomy" id="115979"/>
    <lineage>
        <taxon>Bacteria</taxon>
        <taxon>Bacillati</taxon>
        <taxon>Bacillota</taxon>
        <taxon>Bacilli</taxon>
        <taxon>Bacillales</taxon>
        <taxon>Bacillaceae</taxon>
        <taxon>Niallia</taxon>
    </lineage>
</organism>
<accession>A0A2N0YYM8</accession>
<proteinExistence type="predicted"/>
<dbReference type="Proteomes" id="UP000233375">
    <property type="component" value="Unassembled WGS sequence"/>
</dbReference>
<gene>
    <name evidence="1" type="ORF">CWS01_17220</name>
</gene>